<dbReference type="InterPro" id="IPR044878">
    <property type="entry name" value="UbiA_sf"/>
</dbReference>
<protein>
    <submittedName>
        <fullName evidence="9">1,4-dihydroxy-2-naphthoate octaprenyltransferase</fullName>
    </submittedName>
</protein>
<keyword evidence="5 8" id="KW-0812">Transmembrane</keyword>
<feature type="transmembrane region" description="Helical" evidence="8">
    <location>
        <begin position="293"/>
        <end position="314"/>
    </location>
</feature>
<dbReference type="OrthoDB" id="9767568at2"/>
<accession>A0A1T4Q9H8</accession>
<dbReference type="PANTHER" id="PTHR13929:SF0">
    <property type="entry name" value="UBIA PRENYLTRANSFERASE DOMAIN-CONTAINING PROTEIN 1"/>
    <property type="match status" value="1"/>
</dbReference>
<dbReference type="PANTHER" id="PTHR13929">
    <property type="entry name" value="1,4-DIHYDROXY-2-NAPHTHOATE OCTAPRENYLTRANSFERASE"/>
    <property type="match status" value="1"/>
</dbReference>
<feature type="transmembrane region" description="Helical" evidence="8">
    <location>
        <begin position="241"/>
        <end position="273"/>
    </location>
</feature>
<keyword evidence="6 8" id="KW-1133">Transmembrane helix</keyword>
<keyword evidence="10" id="KW-1185">Reference proteome</keyword>
<evidence type="ECO:0000256" key="4">
    <source>
        <dbReference type="ARBA" id="ARBA00022679"/>
    </source>
</evidence>
<proteinExistence type="predicted"/>
<feature type="transmembrane region" description="Helical" evidence="8">
    <location>
        <begin position="12"/>
        <end position="32"/>
    </location>
</feature>
<feature type="transmembrane region" description="Helical" evidence="8">
    <location>
        <begin position="144"/>
        <end position="164"/>
    </location>
</feature>
<keyword evidence="7 8" id="KW-0472">Membrane</keyword>
<feature type="transmembrane region" description="Helical" evidence="8">
    <location>
        <begin position="88"/>
        <end position="107"/>
    </location>
</feature>
<dbReference type="Gene3D" id="1.10.357.140">
    <property type="entry name" value="UbiA prenyltransferase"/>
    <property type="match status" value="1"/>
</dbReference>
<dbReference type="InterPro" id="IPR000537">
    <property type="entry name" value="UbiA_prenyltransferase"/>
</dbReference>
<feature type="transmembrane region" description="Helical" evidence="8">
    <location>
        <begin position="38"/>
        <end position="58"/>
    </location>
</feature>
<keyword evidence="4 9" id="KW-0808">Transferase</keyword>
<feature type="transmembrane region" description="Helical" evidence="8">
    <location>
        <begin position="113"/>
        <end position="132"/>
    </location>
</feature>
<sequence>MTISTFFKFIKIETNLTSALPAILGFLFSYWYFGNLKFLPSLLFFIALMFVSAFVTAWNSTMDYVKATNDEYRLQHNQLSVYKIPLKTAYLTCGILIGLALILGIFLIFLTNWLLLLIGGLCVLVTIFYTFSPFAFSRMPLGEILAGLVEGFGSFWLACWVNNWNSGYLLLDWNVASGEFSIHGNLWTFLLIAFAGIGTAVFNFNIMLSDNICDLEQDIRNERFTLPYYLGKKNAIKLLHFMYWIPFALMILSIFLGTMPIFSLIVFLAIPFIKKRVDEFTKRQVKSETFPLIIQNLPIFEGLWIMGMTIACVLKMIQI</sequence>
<name>A0A1T4Q9H8_9ENTE</name>
<dbReference type="GO" id="GO:0042371">
    <property type="term" value="P:vitamin K biosynthetic process"/>
    <property type="evidence" value="ECO:0007669"/>
    <property type="project" value="TreeGrafter"/>
</dbReference>
<dbReference type="Pfam" id="PF01040">
    <property type="entry name" value="UbiA"/>
    <property type="match status" value="1"/>
</dbReference>
<reference evidence="9 10" key="1">
    <citation type="submission" date="2017-02" db="EMBL/GenBank/DDBJ databases">
        <authorList>
            <person name="Peterson S.W."/>
        </authorList>
    </citation>
    <scope>NUCLEOTIDE SEQUENCE [LARGE SCALE GENOMIC DNA]</scope>
    <source>
        <strain evidence="9 10">ATCC BAA-1030</strain>
    </source>
</reference>
<dbReference type="STRING" id="263852.SAMN02745116_02113"/>
<dbReference type="CDD" id="cd13962">
    <property type="entry name" value="PT_UbiA_UBIAD1"/>
    <property type="match status" value="1"/>
</dbReference>
<evidence type="ECO:0000313" key="9">
    <source>
        <dbReference type="EMBL" id="SKA00413.1"/>
    </source>
</evidence>
<evidence type="ECO:0000313" key="10">
    <source>
        <dbReference type="Proteomes" id="UP000190328"/>
    </source>
</evidence>
<dbReference type="UniPathway" id="UPA00079"/>
<evidence type="ECO:0000256" key="5">
    <source>
        <dbReference type="ARBA" id="ARBA00022692"/>
    </source>
</evidence>
<evidence type="ECO:0000256" key="7">
    <source>
        <dbReference type="ARBA" id="ARBA00023136"/>
    </source>
</evidence>
<evidence type="ECO:0000256" key="2">
    <source>
        <dbReference type="ARBA" id="ARBA00004863"/>
    </source>
</evidence>
<organism evidence="9 10">
    <name type="scientific">Pilibacter termitis</name>
    <dbReference type="NCBI Taxonomy" id="263852"/>
    <lineage>
        <taxon>Bacteria</taxon>
        <taxon>Bacillati</taxon>
        <taxon>Bacillota</taxon>
        <taxon>Bacilli</taxon>
        <taxon>Lactobacillales</taxon>
        <taxon>Enterococcaceae</taxon>
        <taxon>Pilibacter</taxon>
    </lineage>
</organism>
<feature type="transmembrane region" description="Helical" evidence="8">
    <location>
        <begin position="184"/>
        <end position="204"/>
    </location>
</feature>
<keyword evidence="3" id="KW-0474">Menaquinone biosynthesis</keyword>
<evidence type="ECO:0000256" key="6">
    <source>
        <dbReference type="ARBA" id="ARBA00022989"/>
    </source>
</evidence>
<dbReference type="Proteomes" id="UP000190328">
    <property type="component" value="Unassembled WGS sequence"/>
</dbReference>
<dbReference type="GO" id="GO:0016020">
    <property type="term" value="C:membrane"/>
    <property type="evidence" value="ECO:0007669"/>
    <property type="project" value="UniProtKB-SubCell"/>
</dbReference>
<dbReference type="RefSeq" id="WP_159443300.1">
    <property type="nucleotide sequence ID" value="NZ_FUXI01000027.1"/>
</dbReference>
<comment type="subcellular location">
    <subcellularLocation>
        <location evidence="1">Membrane</location>
        <topology evidence="1">Multi-pass membrane protein</topology>
    </subcellularLocation>
</comment>
<evidence type="ECO:0000256" key="1">
    <source>
        <dbReference type="ARBA" id="ARBA00004141"/>
    </source>
</evidence>
<dbReference type="AlphaFoldDB" id="A0A1T4Q9H8"/>
<gene>
    <name evidence="9" type="ORF">SAMN02745116_02113</name>
</gene>
<dbReference type="GO" id="GO:0004659">
    <property type="term" value="F:prenyltransferase activity"/>
    <property type="evidence" value="ECO:0007669"/>
    <property type="project" value="InterPro"/>
</dbReference>
<comment type="pathway">
    <text evidence="2">Quinol/quinone metabolism; menaquinone biosynthesis.</text>
</comment>
<dbReference type="GO" id="GO:0009234">
    <property type="term" value="P:menaquinone biosynthetic process"/>
    <property type="evidence" value="ECO:0007669"/>
    <property type="project" value="UniProtKB-UniPathway"/>
</dbReference>
<dbReference type="EMBL" id="FUXI01000027">
    <property type="protein sequence ID" value="SKA00413.1"/>
    <property type="molecule type" value="Genomic_DNA"/>
</dbReference>
<evidence type="ECO:0000256" key="8">
    <source>
        <dbReference type="SAM" id="Phobius"/>
    </source>
</evidence>
<evidence type="ECO:0000256" key="3">
    <source>
        <dbReference type="ARBA" id="ARBA00022428"/>
    </source>
</evidence>
<dbReference type="InterPro" id="IPR026046">
    <property type="entry name" value="UBIAD1"/>
</dbReference>